<keyword evidence="1" id="KW-1133">Transmembrane helix</keyword>
<evidence type="ECO:0000313" key="2">
    <source>
        <dbReference type="EMBL" id="GAG85179.1"/>
    </source>
</evidence>
<comment type="caution">
    <text evidence="2">The sequence shown here is derived from an EMBL/GenBank/DDBJ whole genome shotgun (WGS) entry which is preliminary data.</text>
</comment>
<dbReference type="EMBL" id="BART01011444">
    <property type="protein sequence ID" value="GAG85179.1"/>
    <property type="molecule type" value="Genomic_DNA"/>
</dbReference>
<feature type="transmembrane region" description="Helical" evidence="1">
    <location>
        <begin position="30"/>
        <end position="49"/>
    </location>
</feature>
<sequence>MFNKGSCRKSLFYPREFKEGEVMDMTAFELAFDATVITMIVLGILAMLISRIKERRKDD</sequence>
<protein>
    <recommendedName>
        <fullName evidence="3">Holin-like toxin</fullName>
    </recommendedName>
</protein>
<organism evidence="2">
    <name type="scientific">marine sediment metagenome</name>
    <dbReference type="NCBI Taxonomy" id="412755"/>
    <lineage>
        <taxon>unclassified sequences</taxon>
        <taxon>metagenomes</taxon>
        <taxon>ecological metagenomes</taxon>
    </lineage>
</organism>
<reference evidence="2" key="1">
    <citation type="journal article" date="2014" name="Front. Microbiol.">
        <title>High frequency of phylogenetically diverse reductive dehalogenase-homologous genes in deep subseafloor sedimentary metagenomes.</title>
        <authorList>
            <person name="Kawai M."/>
            <person name="Futagami T."/>
            <person name="Toyoda A."/>
            <person name="Takaki Y."/>
            <person name="Nishi S."/>
            <person name="Hori S."/>
            <person name="Arai W."/>
            <person name="Tsubouchi T."/>
            <person name="Morono Y."/>
            <person name="Uchiyama I."/>
            <person name="Ito T."/>
            <person name="Fujiyama A."/>
            <person name="Inagaki F."/>
            <person name="Takami H."/>
        </authorList>
    </citation>
    <scope>NUCLEOTIDE SEQUENCE</scope>
    <source>
        <strain evidence="2">Expedition CK06-06</strain>
    </source>
</reference>
<gene>
    <name evidence="2" type="ORF">S01H4_24382</name>
</gene>
<keyword evidence="1" id="KW-0812">Transmembrane</keyword>
<accession>X1AQX3</accession>
<evidence type="ECO:0000256" key="1">
    <source>
        <dbReference type="SAM" id="Phobius"/>
    </source>
</evidence>
<evidence type="ECO:0008006" key="3">
    <source>
        <dbReference type="Google" id="ProtNLM"/>
    </source>
</evidence>
<keyword evidence="1" id="KW-0472">Membrane</keyword>
<proteinExistence type="predicted"/>
<name>X1AQX3_9ZZZZ</name>
<dbReference type="AlphaFoldDB" id="X1AQX3"/>